<gene>
    <name evidence="8" type="ORF">HH215_17050</name>
</gene>
<dbReference type="InterPro" id="IPR050707">
    <property type="entry name" value="HTH_MetabolicPath_Reg"/>
</dbReference>
<dbReference type="Gene3D" id="3.30.450.40">
    <property type="match status" value="1"/>
</dbReference>
<dbReference type="PANTHER" id="PTHR30136:SF7">
    <property type="entry name" value="HTH-TYPE TRANSCRIPTIONAL REGULATOR KDGR-RELATED"/>
    <property type="match status" value="1"/>
</dbReference>
<keyword evidence="9" id="KW-1185">Reference proteome</keyword>
<name>A0A7Z2VK48_9BACL</name>
<sequence length="252" mass="28636">MPIIQALDRALQIIDLFDDHHMEYKLSEISSEMKLHKSTVHSLLKTLQAHHYIVQDEQTGKYRLGLRFIEKGQLLLNHFDIRETARPHLRALSTATGQTTNLVILDGKEGIYIDKVEGHKAAIRYSRIGRRIPLHCSAVGKVLAAFRTIDEQTQMMVGHTFVKHTDKTIDNLEAFLAELEQVRKQGYAIDNEENEPGVRCAAVPIYNHNGQVIAALSISTMVAYVDDQELAQLIDLLLQEKSEISRQLGYRQ</sequence>
<evidence type="ECO:0000256" key="4">
    <source>
        <dbReference type="ARBA" id="ARBA00058938"/>
    </source>
</evidence>
<dbReference type="Pfam" id="PF09339">
    <property type="entry name" value="HTH_IclR"/>
    <property type="match status" value="1"/>
</dbReference>
<reference evidence="8 9" key="1">
    <citation type="submission" date="2020-04" db="EMBL/GenBank/DDBJ databases">
        <title>Genome sequencing of novel species.</title>
        <authorList>
            <person name="Heo J."/>
            <person name="Kim S.-J."/>
            <person name="Kim J.-S."/>
            <person name="Hong S.-B."/>
            <person name="Kwon S.-W."/>
        </authorList>
    </citation>
    <scope>NUCLEOTIDE SEQUENCE [LARGE SCALE GENOMIC DNA]</scope>
    <source>
        <strain evidence="8 9">MFER-1</strain>
    </source>
</reference>
<dbReference type="SUPFAM" id="SSF55781">
    <property type="entry name" value="GAF domain-like"/>
    <property type="match status" value="1"/>
</dbReference>
<organism evidence="8 9">
    <name type="scientific">Cohnella herbarum</name>
    <dbReference type="NCBI Taxonomy" id="2728023"/>
    <lineage>
        <taxon>Bacteria</taxon>
        <taxon>Bacillati</taxon>
        <taxon>Bacillota</taxon>
        <taxon>Bacilli</taxon>
        <taxon>Bacillales</taxon>
        <taxon>Paenibacillaceae</taxon>
        <taxon>Cohnella</taxon>
    </lineage>
</organism>
<proteinExistence type="predicted"/>
<evidence type="ECO:0000256" key="3">
    <source>
        <dbReference type="ARBA" id="ARBA00023163"/>
    </source>
</evidence>
<evidence type="ECO:0000256" key="2">
    <source>
        <dbReference type="ARBA" id="ARBA00023125"/>
    </source>
</evidence>
<dbReference type="PROSITE" id="PS51078">
    <property type="entry name" value="ICLR_ED"/>
    <property type="match status" value="1"/>
</dbReference>
<dbReference type="KEGG" id="cheb:HH215_17050"/>
<dbReference type="PANTHER" id="PTHR30136">
    <property type="entry name" value="HELIX-TURN-HELIX TRANSCRIPTIONAL REGULATOR, ICLR FAMILY"/>
    <property type="match status" value="1"/>
</dbReference>
<dbReference type="InterPro" id="IPR036390">
    <property type="entry name" value="WH_DNA-bd_sf"/>
</dbReference>
<dbReference type="Proteomes" id="UP000502248">
    <property type="component" value="Chromosome"/>
</dbReference>
<dbReference type="Pfam" id="PF01614">
    <property type="entry name" value="IclR_C"/>
    <property type="match status" value="1"/>
</dbReference>
<dbReference type="PROSITE" id="PS51077">
    <property type="entry name" value="HTH_ICLR"/>
    <property type="match status" value="1"/>
</dbReference>
<accession>A0A7Z2VK48</accession>
<evidence type="ECO:0000256" key="5">
    <source>
        <dbReference type="ARBA" id="ARBA00070406"/>
    </source>
</evidence>
<dbReference type="InterPro" id="IPR029016">
    <property type="entry name" value="GAF-like_dom_sf"/>
</dbReference>
<dbReference type="InterPro" id="IPR005471">
    <property type="entry name" value="Tscrpt_reg_IclR_N"/>
</dbReference>
<evidence type="ECO:0000259" key="7">
    <source>
        <dbReference type="PROSITE" id="PS51078"/>
    </source>
</evidence>
<feature type="domain" description="IclR-ED" evidence="7">
    <location>
        <begin position="67"/>
        <end position="250"/>
    </location>
</feature>
<dbReference type="RefSeq" id="WP_169281004.1">
    <property type="nucleotide sequence ID" value="NZ_CP051680.1"/>
</dbReference>
<dbReference type="EMBL" id="CP051680">
    <property type="protein sequence ID" value="QJD84723.1"/>
    <property type="molecule type" value="Genomic_DNA"/>
</dbReference>
<dbReference type="GO" id="GO:0003677">
    <property type="term" value="F:DNA binding"/>
    <property type="evidence" value="ECO:0007669"/>
    <property type="project" value="UniProtKB-KW"/>
</dbReference>
<protein>
    <recommendedName>
        <fullName evidence="5">Glycerol operon regulatory protein</fullName>
    </recommendedName>
</protein>
<dbReference type="SUPFAM" id="SSF46785">
    <property type="entry name" value="Winged helix' DNA-binding domain"/>
    <property type="match status" value="1"/>
</dbReference>
<keyword evidence="2" id="KW-0238">DNA-binding</keyword>
<dbReference type="GO" id="GO:0045892">
    <property type="term" value="P:negative regulation of DNA-templated transcription"/>
    <property type="evidence" value="ECO:0007669"/>
    <property type="project" value="TreeGrafter"/>
</dbReference>
<dbReference type="SMART" id="SM00346">
    <property type="entry name" value="HTH_ICLR"/>
    <property type="match status" value="1"/>
</dbReference>
<comment type="function">
    <text evidence="4">May be an activator protein for the gylABX operon.</text>
</comment>
<dbReference type="InterPro" id="IPR014757">
    <property type="entry name" value="Tscrpt_reg_IclR_C"/>
</dbReference>
<keyword evidence="3" id="KW-0804">Transcription</keyword>
<dbReference type="AlphaFoldDB" id="A0A7Z2VK48"/>
<dbReference type="FunFam" id="1.10.10.10:FF:000056">
    <property type="entry name" value="IclR family transcriptional regulator"/>
    <property type="match status" value="1"/>
</dbReference>
<keyword evidence="1" id="KW-0805">Transcription regulation</keyword>
<evidence type="ECO:0000259" key="6">
    <source>
        <dbReference type="PROSITE" id="PS51077"/>
    </source>
</evidence>
<evidence type="ECO:0000256" key="1">
    <source>
        <dbReference type="ARBA" id="ARBA00023015"/>
    </source>
</evidence>
<feature type="domain" description="HTH iclR-type" evidence="6">
    <location>
        <begin position="4"/>
        <end position="66"/>
    </location>
</feature>
<evidence type="ECO:0000313" key="8">
    <source>
        <dbReference type="EMBL" id="QJD84723.1"/>
    </source>
</evidence>
<dbReference type="Gene3D" id="1.10.10.10">
    <property type="entry name" value="Winged helix-like DNA-binding domain superfamily/Winged helix DNA-binding domain"/>
    <property type="match status" value="1"/>
</dbReference>
<dbReference type="InterPro" id="IPR036388">
    <property type="entry name" value="WH-like_DNA-bd_sf"/>
</dbReference>
<dbReference type="GO" id="GO:0003700">
    <property type="term" value="F:DNA-binding transcription factor activity"/>
    <property type="evidence" value="ECO:0007669"/>
    <property type="project" value="TreeGrafter"/>
</dbReference>
<evidence type="ECO:0000313" key="9">
    <source>
        <dbReference type="Proteomes" id="UP000502248"/>
    </source>
</evidence>